<dbReference type="Proteomes" id="UP000887159">
    <property type="component" value="Unassembled WGS sequence"/>
</dbReference>
<sequence length="233" mass="26507">MMTPLFKGSVFSQQTIVRLVTKTRRLNTSRPHNTTVTHGAQRRRTHPERAPHRAINKDNNNNRKKGTFRRVFPPPLKMDAGYCFSARRSIAAAATFEIQTVDSFVKLCPGDRRKSVARVLRESEAEGALIALSLVHVNRRCFARFRTSGRRDLWPSVGQTERKDRSLDGCVAAQLGGLSLENCILQTEVSRSDDRTDKGSALLKIRLGLKKDSQRRWVQKDVFCRDWGVVLNY</sequence>
<reference evidence="2" key="1">
    <citation type="submission" date="2020-08" db="EMBL/GenBank/DDBJ databases">
        <title>Multicomponent nature underlies the extraordinary mechanical properties of spider dragline silk.</title>
        <authorList>
            <person name="Kono N."/>
            <person name="Nakamura H."/>
            <person name="Mori M."/>
            <person name="Yoshida Y."/>
            <person name="Ohtoshi R."/>
            <person name="Malay A.D."/>
            <person name="Moran D.A.P."/>
            <person name="Tomita M."/>
            <person name="Numata K."/>
            <person name="Arakawa K."/>
        </authorList>
    </citation>
    <scope>NUCLEOTIDE SEQUENCE</scope>
</reference>
<dbReference type="EMBL" id="BMAU01021197">
    <property type="protein sequence ID" value="GFX97299.1"/>
    <property type="molecule type" value="Genomic_DNA"/>
</dbReference>
<evidence type="ECO:0000313" key="3">
    <source>
        <dbReference type="Proteomes" id="UP000887159"/>
    </source>
</evidence>
<accession>A0A8X6RR35</accession>
<protein>
    <submittedName>
        <fullName evidence="2">Uncharacterized protein</fullName>
    </submittedName>
</protein>
<proteinExistence type="predicted"/>
<feature type="region of interest" description="Disordered" evidence="1">
    <location>
        <begin position="29"/>
        <end position="71"/>
    </location>
</feature>
<name>A0A8X6RR35_TRICX</name>
<organism evidence="2 3">
    <name type="scientific">Trichonephila clavipes</name>
    <name type="common">Golden silk orbweaver</name>
    <name type="synonym">Nephila clavipes</name>
    <dbReference type="NCBI Taxonomy" id="2585209"/>
    <lineage>
        <taxon>Eukaryota</taxon>
        <taxon>Metazoa</taxon>
        <taxon>Ecdysozoa</taxon>
        <taxon>Arthropoda</taxon>
        <taxon>Chelicerata</taxon>
        <taxon>Arachnida</taxon>
        <taxon>Araneae</taxon>
        <taxon>Araneomorphae</taxon>
        <taxon>Entelegynae</taxon>
        <taxon>Araneoidea</taxon>
        <taxon>Nephilidae</taxon>
        <taxon>Trichonephila</taxon>
    </lineage>
</organism>
<evidence type="ECO:0000313" key="2">
    <source>
        <dbReference type="EMBL" id="GFX97299.1"/>
    </source>
</evidence>
<gene>
    <name evidence="2" type="ORF">TNCV_1076701</name>
</gene>
<dbReference type="AlphaFoldDB" id="A0A8X6RR35"/>
<feature type="compositionally biased region" description="Polar residues" evidence="1">
    <location>
        <begin position="29"/>
        <end position="38"/>
    </location>
</feature>
<comment type="caution">
    <text evidence="2">The sequence shown here is derived from an EMBL/GenBank/DDBJ whole genome shotgun (WGS) entry which is preliminary data.</text>
</comment>
<keyword evidence="3" id="KW-1185">Reference proteome</keyword>
<evidence type="ECO:0000256" key="1">
    <source>
        <dbReference type="SAM" id="MobiDB-lite"/>
    </source>
</evidence>